<dbReference type="RefSeq" id="WP_281781794.1">
    <property type="nucleotide sequence ID" value="NZ_AP027041.1"/>
</dbReference>
<evidence type="ECO:0000259" key="2">
    <source>
        <dbReference type="Pfam" id="PF22422"/>
    </source>
</evidence>
<evidence type="ECO:0000313" key="3">
    <source>
        <dbReference type="EMBL" id="BDU16410.1"/>
    </source>
</evidence>
<dbReference type="InterPro" id="IPR054491">
    <property type="entry name" value="MGH1-like_GH"/>
</dbReference>
<dbReference type="Proteomes" id="UP001317822">
    <property type="component" value="Chromosome"/>
</dbReference>
<dbReference type="InterPro" id="IPR032856">
    <property type="entry name" value="GDE_N_bis"/>
</dbReference>
<sequence length="766" mass="86521">MKERFPVERSLIRLRVREHAAYVSAADTVLTTGTTGFIDGGEEGLYVRQTRMLSRYRCFIGRRRPHPVTLSSVRQDSWMGYYVVPAPGVGEADPDDLASAAAQQALELRLSRWVGDGMREEYALTNYTRETVRFRFALEIDSDFADIEETRGERQQKGTRKRRWRRGEDGRFELAFDYSVARTVQRDGKRQRLRFDAGMTLQIDTGEVVPKHRDGRITFDIELAPQDTWCAKLLWLARFGDETLPCPEADRELDGVDEQQNPQGAYLREATVIDALERDTLASVVDSAVHRARLDLAALRLPRFDVAPDAWTVAAGLPMYVALFGRDTLTTAQQVAMLGPEVLRGTLPVMAQWQARKDDAWRDEAPGRILHEAHPGPLSLLQFKPKDRYYGTLTGPGLFCTALTHLWHWTGDRDAVEPLIEPALAALRWLDESACDKQHGFYAVATRSKDGLKNQTWKDSDDGIVEEDGRTVEHPVATCEEQGLAYAAKRGIAQVLDALGHKREAQRLLQEAQALQQRFDEAYWMDDVGCYAMALGGDGHQVRSIGSNALRCVGSGIVPDERIPRLMERVFAPDMFSGWGIRTLSSDHPAYNPYAYHRGTIWPVEHGAIVRGCFHHGQIERMQQVCRAQFEAASAFDQYRLPECFSGHMRDKHHPFPATYPPANSPQAWSASAVLMYVQSLLGLQPYAALRLLLVDPHLPPWLPALTLTGMRVGEARVSLHFWRDSGGESRFEVRELEGELTVRAEHATWREVMAMEGELRERFAP</sequence>
<dbReference type="Pfam" id="PF14742">
    <property type="entry name" value="GDE_N_bis"/>
    <property type="match status" value="1"/>
</dbReference>
<reference evidence="3 4" key="1">
    <citation type="journal article" date="2023" name="Int. J. Syst. Evol. Microbiol.">
        <title>Physiological and genomic analyses of cobalamin (vitamin B12)-auxotrophy of Lysobacter auxotrophicus sp. nov., a methionine-auxotrophic chitinolytic bacterium isolated from chitin-treated soil.</title>
        <authorList>
            <person name="Saito A."/>
            <person name="Dohra H."/>
            <person name="Hamada M."/>
            <person name="Moriuchi R."/>
            <person name="Kotsuchibashi Y."/>
            <person name="Mori K."/>
        </authorList>
    </citation>
    <scope>NUCLEOTIDE SEQUENCE [LARGE SCALE GENOMIC DNA]</scope>
    <source>
        <strain evidence="3 4">5-21a</strain>
    </source>
</reference>
<dbReference type="InterPro" id="IPR008928">
    <property type="entry name" value="6-hairpin_glycosidase_sf"/>
</dbReference>
<organism evidence="3 4">
    <name type="scientific">Lysobacter auxotrophicus</name>
    <dbReference type="NCBI Taxonomy" id="2992573"/>
    <lineage>
        <taxon>Bacteria</taxon>
        <taxon>Pseudomonadati</taxon>
        <taxon>Pseudomonadota</taxon>
        <taxon>Gammaproteobacteria</taxon>
        <taxon>Lysobacterales</taxon>
        <taxon>Lysobacteraceae</taxon>
        <taxon>Lysobacter</taxon>
    </lineage>
</organism>
<dbReference type="Pfam" id="PF22422">
    <property type="entry name" value="MGH1-like_GH"/>
    <property type="match status" value="1"/>
</dbReference>
<feature type="domain" description="Putative glycogen debranching enzyme N-terminal" evidence="1">
    <location>
        <begin position="25"/>
        <end position="232"/>
    </location>
</feature>
<evidence type="ECO:0000259" key="1">
    <source>
        <dbReference type="Pfam" id="PF14742"/>
    </source>
</evidence>
<dbReference type="InterPro" id="IPR012341">
    <property type="entry name" value="6hp_glycosidase-like_sf"/>
</dbReference>
<accession>A0ABN6UJW7</accession>
<name>A0ABN6UJW7_9GAMM</name>
<gene>
    <name evidence="3" type="ORF">LA521A_16110</name>
</gene>
<feature type="domain" description="Mannosylglycerate hydrolase MGH1-like glycoside hydrolase" evidence="2">
    <location>
        <begin position="393"/>
        <end position="633"/>
    </location>
</feature>
<protein>
    <submittedName>
        <fullName evidence="3">Amylo-alpha-1,6-glucosidase</fullName>
    </submittedName>
</protein>
<keyword evidence="4" id="KW-1185">Reference proteome</keyword>
<evidence type="ECO:0000313" key="4">
    <source>
        <dbReference type="Proteomes" id="UP001317822"/>
    </source>
</evidence>
<proteinExistence type="predicted"/>
<dbReference type="EMBL" id="AP027041">
    <property type="protein sequence ID" value="BDU16410.1"/>
    <property type="molecule type" value="Genomic_DNA"/>
</dbReference>
<dbReference type="Gene3D" id="1.50.10.10">
    <property type="match status" value="1"/>
</dbReference>
<dbReference type="SUPFAM" id="SSF48208">
    <property type="entry name" value="Six-hairpin glycosidases"/>
    <property type="match status" value="1"/>
</dbReference>